<evidence type="ECO:0000313" key="4">
    <source>
        <dbReference type="EMBL" id="KAJ5330678.1"/>
    </source>
</evidence>
<proteinExistence type="inferred from homology"/>
<reference evidence="4" key="1">
    <citation type="submission" date="2022-12" db="EMBL/GenBank/DDBJ databases">
        <authorList>
            <person name="Petersen C."/>
        </authorList>
    </citation>
    <scope>NUCLEOTIDE SEQUENCE</scope>
    <source>
        <strain evidence="4">IBT 21472</strain>
    </source>
</reference>
<dbReference type="PANTHER" id="PTHR32385:SF15">
    <property type="entry name" value="INOSITOL PHOSPHOCERAMIDE MANNOSYLTRANSFERASE 1"/>
    <property type="match status" value="1"/>
</dbReference>
<dbReference type="Proteomes" id="UP001147746">
    <property type="component" value="Unassembled WGS sequence"/>
</dbReference>
<organism evidence="4 5">
    <name type="scientific">Penicillium atrosanguineum</name>
    <dbReference type="NCBI Taxonomy" id="1132637"/>
    <lineage>
        <taxon>Eukaryota</taxon>
        <taxon>Fungi</taxon>
        <taxon>Dikarya</taxon>
        <taxon>Ascomycota</taxon>
        <taxon>Pezizomycotina</taxon>
        <taxon>Eurotiomycetes</taxon>
        <taxon>Eurotiomycetidae</taxon>
        <taxon>Eurotiales</taxon>
        <taxon>Aspergillaceae</taxon>
        <taxon>Penicillium</taxon>
    </lineage>
</organism>
<protein>
    <submittedName>
        <fullName evidence="4">Mannosyl phosphorylinositol ceramide synthase SUR1</fullName>
    </submittedName>
</protein>
<dbReference type="Gene3D" id="3.90.550.20">
    <property type="match status" value="1"/>
</dbReference>
<dbReference type="InterPro" id="IPR051706">
    <property type="entry name" value="Glycosyltransferase_domain"/>
</dbReference>
<evidence type="ECO:0000256" key="2">
    <source>
        <dbReference type="ARBA" id="ARBA00022679"/>
    </source>
</evidence>
<dbReference type="GO" id="GO:0016020">
    <property type="term" value="C:membrane"/>
    <property type="evidence" value="ECO:0007669"/>
    <property type="project" value="GOC"/>
</dbReference>
<keyword evidence="3" id="KW-0472">Membrane</keyword>
<dbReference type="PANTHER" id="PTHR32385">
    <property type="entry name" value="MANNOSYL PHOSPHORYLINOSITOL CERAMIDE SYNTHASE"/>
    <property type="match status" value="1"/>
</dbReference>
<dbReference type="EMBL" id="JAPZBO010000001">
    <property type="protein sequence ID" value="KAJ5330678.1"/>
    <property type="molecule type" value="Genomic_DNA"/>
</dbReference>
<name>A0A9W9UC59_9EURO</name>
<evidence type="ECO:0000256" key="3">
    <source>
        <dbReference type="SAM" id="Phobius"/>
    </source>
</evidence>
<feature type="transmembrane region" description="Helical" evidence="3">
    <location>
        <begin position="207"/>
        <end position="226"/>
    </location>
</feature>
<dbReference type="InterPro" id="IPR007577">
    <property type="entry name" value="GlycoTrfase_DXD_sugar-bd_CS"/>
</dbReference>
<dbReference type="Pfam" id="PF04488">
    <property type="entry name" value="Gly_transf_sug"/>
    <property type="match status" value="1"/>
</dbReference>
<keyword evidence="5" id="KW-1185">Reference proteome</keyword>
<keyword evidence="3" id="KW-0812">Transmembrane</keyword>
<comment type="similarity">
    <text evidence="1">Belongs to the glycosyltransferase 32 family.</text>
</comment>
<accession>A0A9W9UC59</accession>
<reference evidence="4" key="2">
    <citation type="journal article" date="2023" name="IMA Fungus">
        <title>Comparative genomic study of the Penicillium genus elucidates a diverse pangenome and 15 lateral gene transfer events.</title>
        <authorList>
            <person name="Petersen C."/>
            <person name="Sorensen T."/>
            <person name="Nielsen M.R."/>
            <person name="Sondergaard T.E."/>
            <person name="Sorensen J.L."/>
            <person name="Fitzpatrick D.A."/>
            <person name="Frisvad J.C."/>
            <person name="Nielsen K.L."/>
        </authorList>
    </citation>
    <scope>NUCLEOTIDE SEQUENCE</scope>
    <source>
        <strain evidence="4">IBT 21472</strain>
    </source>
</reference>
<dbReference type="GO" id="GO:0000030">
    <property type="term" value="F:mannosyltransferase activity"/>
    <property type="evidence" value="ECO:0007669"/>
    <property type="project" value="TreeGrafter"/>
</dbReference>
<comment type="caution">
    <text evidence="4">The sequence shown here is derived from an EMBL/GenBank/DDBJ whole genome shotgun (WGS) entry which is preliminary data.</text>
</comment>
<dbReference type="AlphaFoldDB" id="A0A9W9UC59"/>
<evidence type="ECO:0000313" key="5">
    <source>
        <dbReference type="Proteomes" id="UP001147746"/>
    </source>
</evidence>
<evidence type="ECO:0000256" key="1">
    <source>
        <dbReference type="ARBA" id="ARBA00009003"/>
    </source>
</evidence>
<gene>
    <name evidence="4" type="ORF">N7476_000461</name>
</gene>
<keyword evidence="3" id="KW-1133">Transmembrane helix</keyword>
<dbReference type="InterPro" id="IPR029044">
    <property type="entry name" value="Nucleotide-diphossugar_trans"/>
</dbReference>
<keyword evidence="2" id="KW-0808">Transferase</keyword>
<sequence length="243" mass="27822">MWRNLASNPPDEWIIARESCHEKNPFYEQYVWNDETAHQFIEAHFTWFLPTYTTYLLPPQRVDALRYFLLWHFGGIYLDPEIGCQLSIEPLLHDVTALLPQNWPYGVSQRMIASRANHPFVIKVALDITDHGHSWPKHATAMFSTGPIIISRVLARWFRAMRESPDITILPHEIFVGEKGAFFKSHEPQIPPGDEFSIFQFVLENPIGWGGAALALGVMSTVIFGVSMRSKSIRDQTSTSLIV</sequence>
<dbReference type="SUPFAM" id="SSF53448">
    <property type="entry name" value="Nucleotide-diphospho-sugar transferases"/>
    <property type="match status" value="1"/>
</dbReference>
<dbReference type="GO" id="GO:0051999">
    <property type="term" value="P:mannosyl-inositol phosphorylceramide biosynthetic process"/>
    <property type="evidence" value="ECO:0007669"/>
    <property type="project" value="TreeGrafter"/>
</dbReference>